<sequence>MGSALARAAAKVGVNARRHQSASSVRKAAKPLYRWEKRRFLRGSNVTQPNVAASKTNAGRKPKLAEEYLDDVDEAGTQLHACSEPGHYSRSSFSKASAGSSPSCFEFQVIMTEEELKALKVAFFFYNVLIACSSDIQFVAPVPTTKDRG</sequence>
<name>A0A9W6TVL2_9STRA</name>
<proteinExistence type="predicted"/>
<dbReference type="OrthoDB" id="71468at2759"/>
<reference evidence="1" key="1">
    <citation type="submission" date="2023-04" db="EMBL/GenBank/DDBJ databases">
        <title>Phytophthora lilii NBRC 32176.</title>
        <authorList>
            <person name="Ichikawa N."/>
            <person name="Sato H."/>
            <person name="Tonouchi N."/>
        </authorList>
    </citation>
    <scope>NUCLEOTIDE SEQUENCE</scope>
    <source>
        <strain evidence="1">NBRC 32176</strain>
    </source>
</reference>
<evidence type="ECO:0000313" key="1">
    <source>
        <dbReference type="EMBL" id="GMF21342.1"/>
    </source>
</evidence>
<dbReference type="AlphaFoldDB" id="A0A9W6TVL2"/>
<protein>
    <submittedName>
        <fullName evidence="1">Unnamed protein product</fullName>
    </submittedName>
</protein>
<dbReference type="EMBL" id="BSXW01000405">
    <property type="protein sequence ID" value="GMF21342.1"/>
    <property type="molecule type" value="Genomic_DNA"/>
</dbReference>
<evidence type="ECO:0000313" key="2">
    <source>
        <dbReference type="Proteomes" id="UP001165083"/>
    </source>
</evidence>
<dbReference type="Proteomes" id="UP001165083">
    <property type="component" value="Unassembled WGS sequence"/>
</dbReference>
<accession>A0A9W6TVL2</accession>
<organism evidence="1 2">
    <name type="scientific">Phytophthora lilii</name>
    <dbReference type="NCBI Taxonomy" id="2077276"/>
    <lineage>
        <taxon>Eukaryota</taxon>
        <taxon>Sar</taxon>
        <taxon>Stramenopiles</taxon>
        <taxon>Oomycota</taxon>
        <taxon>Peronosporomycetes</taxon>
        <taxon>Peronosporales</taxon>
        <taxon>Peronosporaceae</taxon>
        <taxon>Phytophthora</taxon>
    </lineage>
</organism>
<keyword evidence="2" id="KW-1185">Reference proteome</keyword>
<gene>
    <name evidence="1" type="ORF">Plil01_000842200</name>
</gene>
<comment type="caution">
    <text evidence="1">The sequence shown here is derived from an EMBL/GenBank/DDBJ whole genome shotgun (WGS) entry which is preliminary data.</text>
</comment>